<organism evidence="3">
    <name type="scientific">Oppiella nova</name>
    <dbReference type="NCBI Taxonomy" id="334625"/>
    <lineage>
        <taxon>Eukaryota</taxon>
        <taxon>Metazoa</taxon>
        <taxon>Ecdysozoa</taxon>
        <taxon>Arthropoda</taxon>
        <taxon>Chelicerata</taxon>
        <taxon>Arachnida</taxon>
        <taxon>Acari</taxon>
        <taxon>Acariformes</taxon>
        <taxon>Sarcoptiformes</taxon>
        <taxon>Oribatida</taxon>
        <taxon>Brachypylina</taxon>
        <taxon>Oppioidea</taxon>
        <taxon>Oppiidae</taxon>
        <taxon>Oppiella</taxon>
    </lineage>
</organism>
<dbReference type="Gene3D" id="2.60.120.200">
    <property type="match status" value="1"/>
</dbReference>
<accession>A0A7R9LYE7</accession>
<feature type="domain" description="GH16" evidence="2">
    <location>
        <begin position="2"/>
        <end position="237"/>
    </location>
</feature>
<dbReference type="Pfam" id="PF00722">
    <property type="entry name" value="Glyco_hydro_16"/>
    <property type="match status" value="1"/>
</dbReference>
<dbReference type="InterPro" id="IPR013320">
    <property type="entry name" value="ConA-like_dom_sf"/>
</dbReference>
<dbReference type="GO" id="GO:0004553">
    <property type="term" value="F:hydrolase activity, hydrolyzing O-glycosyl compounds"/>
    <property type="evidence" value="ECO:0007669"/>
    <property type="project" value="InterPro"/>
</dbReference>
<reference evidence="3" key="1">
    <citation type="submission" date="2020-11" db="EMBL/GenBank/DDBJ databases">
        <authorList>
            <person name="Tran Van P."/>
        </authorList>
    </citation>
    <scope>NUCLEOTIDE SEQUENCE</scope>
</reference>
<dbReference type="EMBL" id="OC918852">
    <property type="protein sequence ID" value="CAD7650228.1"/>
    <property type="molecule type" value="Genomic_DNA"/>
</dbReference>
<evidence type="ECO:0000256" key="1">
    <source>
        <dbReference type="ARBA" id="ARBA00006865"/>
    </source>
</evidence>
<evidence type="ECO:0000313" key="4">
    <source>
        <dbReference type="Proteomes" id="UP000728032"/>
    </source>
</evidence>
<dbReference type="AlphaFoldDB" id="A0A7R9LYE7"/>
<evidence type="ECO:0000259" key="2">
    <source>
        <dbReference type="PROSITE" id="PS51762"/>
    </source>
</evidence>
<dbReference type="InterPro" id="IPR000757">
    <property type="entry name" value="Beta-glucanase-like"/>
</dbReference>
<evidence type="ECO:0000313" key="3">
    <source>
        <dbReference type="EMBL" id="CAD7650228.1"/>
    </source>
</evidence>
<dbReference type="EMBL" id="CAJPVJ010004027">
    <property type="protein sequence ID" value="CAG2168206.1"/>
    <property type="molecule type" value="Genomic_DNA"/>
</dbReference>
<dbReference type="InterPro" id="IPR050546">
    <property type="entry name" value="Glycosyl_Hydrlase_16"/>
</dbReference>
<dbReference type="SUPFAM" id="SSF49899">
    <property type="entry name" value="Concanavalin A-like lectins/glucanases"/>
    <property type="match status" value="1"/>
</dbReference>
<dbReference type="PANTHER" id="PTHR10963">
    <property type="entry name" value="GLYCOSYL HYDROLASE-RELATED"/>
    <property type="match status" value="1"/>
</dbReference>
<comment type="similarity">
    <text evidence="1">Belongs to the glycosyl hydrolase 16 family.</text>
</comment>
<protein>
    <recommendedName>
        <fullName evidence="2">GH16 domain-containing protein</fullName>
    </recommendedName>
</protein>
<dbReference type="OrthoDB" id="6488573at2759"/>
<dbReference type="GO" id="GO:0005975">
    <property type="term" value="P:carbohydrate metabolic process"/>
    <property type="evidence" value="ECO:0007669"/>
    <property type="project" value="InterPro"/>
</dbReference>
<gene>
    <name evidence="3" type="ORF">ONB1V03_LOCUS7697</name>
</gene>
<dbReference type="PROSITE" id="PS51762">
    <property type="entry name" value="GH16_2"/>
    <property type="match status" value="1"/>
</dbReference>
<name>A0A7R9LYE7_9ACAR</name>
<proteinExistence type="inferred from homology"/>
<dbReference type="CDD" id="cd08023">
    <property type="entry name" value="GH16_laminarinase_like"/>
    <property type="match status" value="1"/>
</dbReference>
<sequence length="237" mass="26984">MCEGKTPSQPWGNHELQCYANDKNNVRVEKGNLVLTATPLNTPQREHNYTSGKLIGKKGFTYGKFEMRGRVPKGKHLWPAFWMLPKDFVYGSTFAASGEIDIMELRGDEPGKIESTIHYGGTKPNFKSSGGYVGDFYRSFADDFHTFGCIWSNTSIDFYVDDLVFHRERIDRSMYSGSGPNPYTKNGQPFDKDFQINLNLAVGGAFFEPPEITEADARKWPQPSYVIDYVRVYKQKN</sequence>
<dbReference type="Proteomes" id="UP000728032">
    <property type="component" value="Unassembled WGS sequence"/>
</dbReference>
<dbReference type="PANTHER" id="PTHR10963:SF55">
    <property type="entry name" value="GLYCOSIDE HYDROLASE FAMILY 16 PROTEIN"/>
    <property type="match status" value="1"/>
</dbReference>
<keyword evidence="4" id="KW-1185">Reference proteome</keyword>